<reference evidence="1" key="1">
    <citation type="submission" date="2021-02" db="EMBL/GenBank/DDBJ databases">
        <authorList>
            <person name="Nowell W R."/>
        </authorList>
    </citation>
    <scope>NUCLEOTIDE SEQUENCE</scope>
</reference>
<accession>A0A8S3J8T0</accession>
<sequence>SSGLDRSQLAISLPFTYKNVRESTIDCNNHRQASIEPMLEKVIEVNDSTIQTTSPSNSIADVAQIDTELNVTLIKREHQQQINPILYSKAILNRSIEFRKFQPILCHKILTKDVTKPIPVMYQKSTQTEDYISLIDNKERYFYFHHIIQNETKLNNLSITKKNSHS</sequence>
<comment type="caution">
    <text evidence="1">The sequence shown here is derived from an EMBL/GenBank/DDBJ whole genome shotgun (WGS) entry which is preliminary data.</text>
</comment>
<feature type="non-terminal residue" evidence="1">
    <location>
        <position position="1"/>
    </location>
</feature>
<evidence type="ECO:0000313" key="1">
    <source>
        <dbReference type="EMBL" id="CAF5214976.1"/>
    </source>
</evidence>
<proteinExistence type="predicted"/>
<dbReference type="EMBL" id="CAJOBJ010356649">
    <property type="protein sequence ID" value="CAF5214976.1"/>
    <property type="molecule type" value="Genomic_DNA"/>
</dbReference>
<evidence type="ECO:0000313" key="2">
    <source>
        <dbReference type="Proteomes" id="UP000681720"/>
    </source>
</evidence>
<dbReference type="Proteomes" id="UP000681720">
    <property type="component" value="Unassembled WGS sequence"/>
</dbReference>
<protein>
    <submittedName>
        <fullName evidence="1">Uncharacterized protein</fullName>
    </submittedName>
</protein>
<dbReference type="AlphaFoldDB" id="A0A8S3J8T0"/>
<gene>
    <name evidence="1" type="ORF">GIL414_LOCUS81149</name>
</gene>
<organism evidence="1 2">
    <name type="scientific">Rotaria magnacalcarata</name>
    <dbReference type="NCBI Taxonomy" id="392030"/>
    <lineage>
        <taxon>Eukaryota</taxon>
        <taxon>Metazoa</taxon>
        <taxon>Spiralia</taxon>
        <taxon>Gnathifera</taxon>
        <taxon>Rotifera</taxon>
        <taxon>Eurotatoria</taxon>
        <taxon>Bdelloidea</taxon>
        <taxon>Philodinida</taxon>
        <taxon>Philodinidae</taxon>
        <taxon>Rotaria</taxon>
    </lineage>
</organism>
<name>A0A8S3J8T0_9BILA</name>